<evidence type="ECO:0000259" key="6">
    <source>
        <dbReference type="Pfam" id="PF01835"/>
    </source>
</evidence>
<evidence type="ECO:0000256" key="3">
    <source>
        <dbReference type="ARBA" id="ARBA00022729"/>
    </source>
</evidence>
<keyword evidence="3" id="KW-0732">Signal</keyword>
<dbReference type="Proteomes" id="UP000694563">
    <property type="component" value="Chromosome 2"/>
</dbReference>
<dbReference type="Gene3D" id="2.60.40.1930">
    <property type="match status" value="1"/>
</dbReference>
<proteinExistence type="inferred from homology"/>
<evidence type="ECO:0000313" key="9">
    <source>
        <dbReference type="Proteomes" id="UP000694563"/>
    </source>
</evidence>
<dbReference type="Gene3D" id="2.60.40.1940">
    <property type="match status" value="1"/>
</dbReference>
<evidence type="ECO:0000256" key="5">
    <source>
        <dbReference type="ARBA" id="ARBA00023180"/>
    </source>
</evidence>
<keyword evidence="4" id="KW-0722">Serine protease inhibitor</keyword>
<name>A0A8C3TUA9_CATUS</name>
<reference evidence="8" key="2">
    <citation type="submission" date="2025-08" db="UniProtKB">
        <authorList>
            <consortium name="Ensembl"/>
        </authorList>
    </citation>
    <scope>IDENTIFICATION</scope>
</reference>
<evidence type="ECO:0000256" key="2">
    <source>
        <dbReference type="ARBA" id="ARBA00022690"/>
    </source>
</evidence>
<dbReference type="Pfam" id="PF17791">
    <property type="entry name" value="MG3"/>
    <property type="match status" value="1"/>
</dbReference>
<dbReference type="InterPro" id="IPR041555">
    <property type="entry name" value="MG3"/>
</dbReference>
<dbReference type="InterPro" id="IPR050473">
    <property type="entry name" value="A2M/Complement_sys"/>
</dbReference>
<dbReference type="FunFam" id="2.60.40.1930:FF:000001">
    <property type="entry name" value="CD109 isoform 3"/>
    <property type="match status" value="1"/>
</dbReference>
<evidence type="ECO:0000259" key="7">
    <source>
        <dbReference type="Pfam" id="PF17791"/>
    </source>
</evidence>
<protein>
    <recommendedName>
        <fullName evidence="10">Alpha-2-macroglobulin bait region domain-containing protein</fullName>
    </recommendedName>
</protein>
<feature type="domain" description="Macroglobulin" evidence="7">
    <location>
        <begin position="192"/>
        <end position="268"/>
    </location>
</feature>
<dbReference type="PANTHER" id="PTHR11412:SF182">
    <property type="entry name" value="ALPHA-2-MACROGLOBULIN-LIKE PROTEIN 1"/>
    <property type="match status" value="1"/>
</dbReference>
<dbReference type="PANTHER" id="PTHR11412">
    <property type="entry name" value="MACROGLOBULIN / COMPLEMENT"/>
    <property type="match status" value="1"/>
</dbReference>
<sequence>SFSSFSNRNYAVAIPSQLYYPFSETVCLQLSREQAVPIHVSVTLQSRAGNETLITQSISQFPFFHCTSFQVPPPIGNPDEVAFVVITVMEANSEFQKKQKVLIKHADKKTFIQTDKPVYTPGQIVKLRIVTLDQNFIASSETDPKGNRIAQWLDVTPVGGIVDLSFPLAAEAPVGEYTIKVPDLTRTFRVEEYVLPKFSVSIQMPQVVTILEENFPLRICGMYTYGKAVQGSVKAVVCRKHVRYNRKSSKTNEDGCFSTEVNTKIFHRKHGDNYDFNLEAEAFLKESGTGRKN</sequence>
<evidence type="ECO:0000256" key="4">
    <source>
        <dbReference type="ARBA" id="ARBA00022900"/>
    </source>
</evidence>
<evidence type="ECO:0000313" key="8">
    <source>
        <dbReference type="Ensembl" id="ENSCUSP00005002555.1"/>
    </source>
</evidence>
<reference evidence="8" key="3">
    <citation type="submission" date="2025-09" db="UniProtKB">
        <authorList>
            <consortium name="Ensembl"/>
        </authorList>
    </citation>
    <scope>IDENTIFICATION</scope>
</reference>
<comment type="similarity">
    <text evidence="1">Belongs to the protease inhibitor I39 (alpha-2-macroglobulin) family.</text>
</comment>
<keyword evidence="5" id="KW-0325">Glycoprotein</keyword>
<keyword evidence="9" id="KW-1185">Reference proteome</keyword>
<dbReference type="GO" id="GO:0004867">
    <property type="term" value="F:serine-type endopeptidase inhibitor activity"/>
    <property type="evidence" value="ECO:0007669"/>
    <property type="project" value="UniProtKB-KW"/>
</dbReference>
<keyword evidence="2" id="KW-0646">Protease inhibitor</keyword>
<evidence type="ECO:0000256" key="1">
    <source>
        <dbReference type="ARBA" id="ARBA00010952"/>
    </source>
</evidence>
<dbReference type="InterPro" id="IPR002890">
    <property type="entry name" value="MG2"/>
</dbReference>
<dbReference type="Pfam" id="PF01835">
    <property type="entry name" value="MG2"/>
    <property type="match status" value="1"/>
</dbReference>
<evidence type="ECO:0008006" key="10">
    <source>
        <dbReference type="Google" id="ProtNLM"/>
    </source>
</evidence>
<feature type="domain" description="Macroglobulin" evidence="6">
    <location>
        <begin position="109"/>
        <end position="182"/>
    </location>
</feature>
<dbReference type="AlphaFoldDB" id="A0A8C3TUA9"/>
<reference evidence="8" key="1">
    <citation type="submission" date="2020-10" db="EMBL/GenBank/DDBJ databases">
        <title>Catharus ustulatus (Swainson's thrush) genome, bCatUst1, primary haplotype v2.</title>
        <authorList>
            <person name="Delmore K."/>
            <person name="Vafadar M."/>
            <person name="Formenti G."/>
            <person name="Chow W."/>
            <person name="Pelan S."/>
            <person name="Howe K."/>
            <person name="Rhie A."/>
            <person name="Mountcastle J."/>
            <person name="Haase B."/>
            <person name="Fedrigo O."/>
            <person name="Jarvis E.D."/>
        </authorList>
    </citation>
    <scope>NUCLEOTIDE SEQUENCE [LARGE SCALE GENOMIC DNA]</scope>
</reference>
<organism evidence="8 9">
    <name type="scientific">Catharus ustulatus</name>
    <name type="common">Russet-backed thrush</name>
    <name type="synonym">Hylocichla ustulatus</name>
    <dbReference type="NCBI Taxonomy" id="91951"/>
    <lineage>
        <taxon>Eukaryota</taxon>
        <taxon>Metazoa</taxon>
        <taxon>Chordata</taxon>
        <taxon>Craniata</taxon>
        <taxon>Vertebrata</taxon>
        <taxon>Euteleostomi</taxon>
        <taxon>Archelosauria</taxon>
        <taxon>Archosauria</taxon>
        <taxon>Dinosauria</taxon>
        <taxon>Saurischia</taxon>
        <taxon>Theropoda</taxon>
        <taxon>Coelurosauria</taxon>
        <taxon>Aves</taxon>
        <taxon>Neognathae</taxon>
        <taxon>Neoaves</taxon>
        <taxon>Telluraves</taxon>
        <taxon>Australaves</taxon>
        <taxon>Passeriformes</taxon>
        <taxon>Turdidae</taxon>
        <taxon>Catharus</taxon>
    </lineage>
</organism>
<dbReference type="Ensembl" id="ENSCUST00005002692.1">
    <property type="protein sequence ID" value="ENSCUSP00005002555.1"/>
    <property type="gene ID" value="ENSCUSG00005001745.1"/>
</dbReference>
<accession>A0A8C3TUA9</accession>